<dbReference type="RefSeq" id="WP_219821289.1">
    <property type="nucleotide sequence ID" value="NZ_PTIZ01000006.1"/>
</dbReference>
<feature type="transmembrane region" description="Helical" evidence="1">
    <location>
        <begin position="42"/>
        <end position="60"/>
    </location>
</feature>
<feature type="transmembrane region" description="Helical" evidence="1">
    <location>
        <begin position="67"/>
        <end position="85"/>
    </location>
</feature>
<feature type="transmembrane region" description="Helical" evidence="1">
    <location>
        <begin position="16"/>
        <end position="36"/>
    </location>
</feature>
<organism evidence="2 3">
    <name type="scientific">Methylobacter tundripaludum</name>
    <dbReference type="NCBI Taxonomy" id="173365"/>
    <lineage>
        <taxon>Bacteria</taxon>
        <taxon>Pseudomonadati</taxon>
        <taxon>Pseudomonadota</taxon>
        <taxon>Gammaproteobacteria</taxon>
        <taxon>Methylococcales</taxon>
        <taxon>Methylococcaceae</taxon>
        <taxon>Methylobacter</taxon>
    </lineage>
</organism>
<evidence type="ECO:0000313" key="2">
    <source>
        <dbReference type="EMBL" id="PPK75300.1"/>
    </source>
</evidence>
<protein>
    <submittedName>
        <fullName evidence="2">Uncharacterized protein</fullName>
    </submittedName>
</protein>
<keyword evidence="1" id="KW-1133">Transmembrane helix</keyword>
<dbReference type="Proteomes" id="UP000240010">
    <property type="component" value="Unassembled WGS sequence"/>
</dbReference>
<name>A0A2S6HCX5_9GAMM</name>
<dbReference type="AlphaFoldDB" id="A0A2S6HCX5"/>
<evidence type="ECO:0000313" key="3">
    <source>
        <dbReference type="Proteomes" id="UP000240010"/>
    </source>
</evidence>
<comment type="caution">
    <text evidence="2">The sequence shown here is derived from an EMBL/GenBank/DDBJ whole genome shotgun (WGS) entry which is preliminary data.</text>
</comment>
<keyword evidence="1" id="KW-0812">Transmembrane</keyword>
<proteinExistence type="predicted"/>
<dbReference type="EMBL" id="PTIZ01000006">
    <property type="protein sequence ID" value="PPK75300.1"/>
    <property type="molecule type" value="Genomic_DNA"/>
</dbReference>
<keyword evidence="1" id="KW-0472">Membrane</keyword>
<evidence type="ECO:0000256" key="1">
    <source>
        <dbReference type="SAM" id="Phobius"/>
    </source>
</evidence>
<accession>A0A2S6HCX5</accession>
<sequence>MLINTLNSFVFKYIRFIEMLGVLMRIFSFSLVSWMGPESPFLFVWAFNTTDAVILSWCSILKKDSAYTLLNVFWIMVGIVGMLRASQVSLADFKSVWLHLITQVMALVS</sequence>
<reference evidence="2 3" key="1">
    <citation type="submission" date="2018-02" db="EMBL/GenBank/DDBJ databases">
        <title>Subsurface microbial communities from deep shales in Ohio and West Virginia, USA.</title>
        <authorList>
            <person name="Wrighton K."/>
        </authorList>
    </citation>
    <scope>NUCLEOTIDE SEQUENCE [LARGE SCALE GENOMIC DNA]</scope>
    <source>
        <strain evidence="2 3">OWC-DMM</strain>
    </source>
</reference>
<gene>
    <name evidence="2" type="ORF">B0F87_106148</name>
</gene>